<comment type="caution">
    <text evidence="1">The sequence shown here is derived from an EMBL/GenBank/DDBJ whole genome shotgun (WGS) entry which is preliminary data.</text>
</comment>
<evidence type="ECO:0000313" key="1">
    <source>
        <dbReference type="EMBL" id="EHN11066.1"/>
    </source>
</evidence>
<gene>
    <name evidence="1" type="ORF">PAI11_20700</name>
</gene>
<proteinExistence type="predicted"/>
<dbReference type="EMBL" id="AGUD01000185">
    <property type="protein sequence ID" value="EHN11066.1"/>
    <property type="molecule type" value="Genomic_DNA"/>
</dbReference>
<sequence>MANFGFSPDLKGAAREDAKRQVVQAALRACHGNAFACLVPFLVPGLSGTAERAAAPKADPAGRAGR</sequence>
<reference evidence="1 2" key="1">
    <citation type="journal article" date="2013" name="Biodegradation">
        <title>Quantitative proteomic analysis of ibuprofen-degrading Patulibacter sp. strain I11.</title>
        <authorList>
            <person name="Almeida B."/>
            <person name="Kjeldal H."/>
            <person name="Lolas I."/>
            <person name="Knudsen A.D."/>
            <person name="Carvalho G."/>
            <person name="Nielsen K.L."/>
            <person name="Barreto Crespo M.T."/>
            <person name="Stensballe A."/>
            <person name="Nielsen J.L."/>
        </authorList>
    </citation>
    <scope>NUCLEOTIDE SEQUENCE [LARGE SCALE GENOMIC DNA]</scope>
    <source>
        <strain evidence="1 2">I11</strain>
    </source>
</reference>
<keyword evidence="2" id="KW-1185">Reference proteome</keyword>
<protein>
    <submittedName>
        <fullName evidence="1">Uncharacterized protein</fullName>
    </submittedName>
</protein>
<accession>H0E5H9</accession>
<name>H0E5H9_9ACTN</name>
<organism evidence="1 2">
    <name type="scientific">Patulibacter medicamentivorans</name>
    <dbReference type="NCBI Taxonomy" id="1097667"/>
    <lineage>
        <taxon>Bacteria</taxon>
        <taxon>Bacillati</taxon>
        <taxon>Actinomycetota</taxon>
        <taxon>Thermoleophilia</taxon>
        <taxon>Solirubrobacterales</taxon>
        <taxon>Patulibacteraceae</taxon>
        <taxon>Patulibacter</taxon>
    </lineage>
</organism>
<dbReference type="AlphaFoldDB" id="H0E5H9"/>
<evidence type="ECO:0000313" key="2">
    <source>
        <dbReference type="Proteomes" id="UP000005143"/>
    </source>
</evidence>
<dbReference type="Proteomes" id="UP000005143">
    <property type="component" value="Unassembled WGS sequence"/>
</dbReference>